<evidence type="ECO:0000256" key="5">
    <source>
        <dbReference type="ARBA" id="ARBA00022989"/>
    </source>
</evidence>
<dbReference type="GO" id="GO:0022841">
    <property type="term" value="F:potassium ion leak channel activity"/>
    <property type="evidence" value="ECO:0007669"/>
    <property type="project" value="TreeGrafter"/>
</dbReference>
<keyword evidence="2" id="KW-0813">Transport</keyword>
<evidence type="ECO:0000256" key="6">
    <source>
        <dbReference type="ARBA" id="ARBA00023065"/>
    </source>
</evidence>
<keyword evidence="8" id="KW-0407">Ion channel</keyword>
<dbReference type="InterPro" id="IPR013099">
    <property type="entry name" value="K_chnl_dom"/>
</dbReference>
<sequence>MYIWNAFAKLLECTRRGIQGAVSTVCGSSQRPRRRDSYPNVPDVNTLLQDTDERQQQHHRSLTSEYVDYGHSSRALHTCLFHTFTYYVVAVILFSFVVQDWNIVDSLYYATVLFTTIGYGDVVPTSDWSRVATMGLAFYGIIILGVFLGIYGGSLVDSHNQSIESHKKKINTDLVKNMESSSKATDADQKDQDDDEPSLFQDVLRVIVLETPIVSVVVLCGLVIGHFEGWGFIESLYWTVITGSTIGFGDDSPKVRGARIASIFFLPLAVGVVGEVLGRVAGVYLDRKQRMAEKTFLQQSLTLSDIKTMDANNDGSVDKAEFLSYMLVTLQRVEKEEIDSLLSLFDKLDVDNSGTLNREDLRHNLRNGLKIKGSTESSRRNTIP</sequence>
<keyword evidence="4" id="KW-0106">Calcium</keyword>
<feature type="transmembrane region" description="Helical" evidence="9">
    <location>
        <begin position="84"/>
        <end position="101"/>
    </location>
</feature>
<feature type="transmembrane region" description="Helical" evidence="9">
    <location>
        <begin position="203"/>
        <end position="224"/>
    </location>
</feature>
<evidence type="ECO:0000256" key="1">
    <source>
        <dbReference type="ARBA" id="ARBA00004141"/>
    </source>
</evidence>
<dbReference type="PRINTS" id="PR01333">
    <property type="entry name" value="2POREKCHANEL"/>
</dbReference>
<dbReference type="PROSITE" id="PS50222">
    <property type="entry name" value="EF_HAND_2"/>
    <property type="match status" value="2"/>
</dbReference>
<dbReference type="GO" id="GO:0005886">
    <property type="term" value="C:plasma membrane"/>
    <property type="evidence" value="ECO:0007669"/>
    <property type="project" value="TreeGrafter"/>
</dbReference>
<evidence type="ECO:0000313" key="11">
    <source>
        <dbReference type="EMBL" id="CAE0410275.1"/>
    </source>
</evidence>
<dbReference type="SUPFAM" id="SSF47473">
    <property type="entry name" value="EF-hand"/>
    <property type="match status" value="1"/>
</dbReference>
<proteinExistence type="predicted"/>
<dbReference type="InterPro" id="IPR002048">
    <property type="entry name" value="EF_hand_dom"/>
</dbReference>
<dbReference type="GO" id="GO:0030322">
    <property type="term" value="P:stabilization of membrane potential"/>
    <property type="evidence" value="ECO:0007669"/>
    <property type="project" value="TreeGrafter"/>
</dbReference>
<evidence type="ECO:0000256" key="7">
    <source>
        <dbReference type="ARBA" id="ARBA00023136"/>
    </source>
</evidence>
<dbReference type="InterPro" id="IPR011992">
    <property type="entry name" value="EF-hand-dom_pair"/>
</dbReference>
<dbReference type="AlphaFoldDB" id="A0A7S3P7I4"/>
<feature type="domain" description="EF-hand" evidence="10">
    <location>
        <begin position="336"/>
        <end position="371"/>
    </location>
</feature>
<evidence type="ECO:0000256" key="9">
    <source>
        <dbReference type="SAM" id="Phobius"/>
    </source>
</evidence>
<reference evidence="11" key="1">
    <citation type="submission" date="2021-01" db="EMBL/GenBank/DDBJ databases">
        <authorList>
            <person name="Corre E."/>
            <person name="Pelletier E."/>
            <person name="Niang G."/>
            <person name="Scheremetjew M."/>
            <person name="Finn R."/>
            <person name="Kale V."/>
            <person name="Holt S."/>
            <person name="Cochrane G."/>
            <person name="Meng A."/>
            <person name="Brown T."/>
            <person name="Cohen L."/>
        </authorList>
    </citation>
    <scope>NUCLEOTIDE SEQUENCE</scope>
    <source>
        <strain evidence="11">CCMP127</strain>
    </source>
</reference>
<dbReference type="GO" id="GO:0005509">
    <property type="term" value="F:calcium ion binding"/>
    <property type="evidence" value="ECO:0007669"/>
    <property type="project" value="InterPro"/>
</dbReference>
<gene>
    <name evidence="11" type="ORF">ACOF00016_LOCUS7796</name>
</gene>
<keyword evidence="6" id="KW-0406">Ion transport</keyword>
<feature type="transmembrane region" description="Helical" evidence="9">
    <location>
        <begin position="260"/>
        <end position="285"/>
    </location>
</feature>
<dbReference type="InterPro" id="IPR003280">
    <property type="entry name" value="2pore_dom_K_chnl"/>
</dbReference>
<dbReference type="PANTHER" id="PTHR11003">
    <property type="entry name" value="POTASSIUM CHANNEL, SUBFAMILY K"/>
    <property type="match status" value="1"/>
</dbReference>
<keyword evidence="7 9" id="KW-0472">Membrane</keyword>
<dbReference type="InterPro" id="IPR018247">
    <property type="entry name" value="EF_Hand_1_Ca_BS"/>
</dbReference>
<feature type="transmembrane region" description="Helical" evidence="9">
    <location>
        <begin position="136"/>
        <end position="156"/>
    </location>
</feature>
<dbReference type="GO" id="GO:0015271">
    <property type="term" value="F:outward rectifier potassium channel activity"/>
    <property type="evidence" value="ECO:0007669"/>
    <property type="project" value="TreeGrafter"/>
</dbReference>
<dbReference type="CDD" id="cd00051">
    <property type="entry name" value="EFh"/>
    <property type="match status" value="1"/>
</dbReference>
<evidence type="ECO:0000256" key="2">
    <source>
        <dbReference type="ARBA" id="ARBA00022448"/>
    </source>
</evidence>
<dbReference type="GO" id="GO:0005737">
    <property type="term" value="C:cytoplasm"/>
    <property type="evidence" value="ECO:0007669"/>
    <property type="project" value="UniProtKB-ARBA"/>
</dbReference>
<organism evidence="11">
    <name type="scientific">Amphora coffeiformis</name>
    <dbReference type="NCBI Taxonomy" id="265554"/>
    <lineage>
        <taxon>Eukaryota</taxon>
        <taxon>Sar</taxon>
        <taxon>Stramenopiles</taxon>
        <taxon>Ochrophyta</taxon>
        <taxon>Bacillariophyta</taxon>
        <taxon>Bacillariophyceae</taxon>
        <taxon>Bacillariophycidae</taxon>
        <taxon>Thalassiophysales</taxon>
        <taxon>Catenulaceae</taxon>
        <taxon>Amphora</taxon>
    </lineage>
</organism>
<dbReference type="Gene3D" id="1.10.287.70">
    <property type="match status" value="2"/>
</dbReference>
<dbReference type="PROSITE" id="PS00018">
    <property type="entry name" value="EF_HAND_1"/>
    <property type="match status" value="2"/>
</dbReference>
<comment type="subcellular location">
    <subcellularLocation>
        <location evidence="1">Membrane</location>
        <topology evidence="1">Multi-pass membrane protein</topology>
    </subcellularLocation>
</comment>
<dbReference type="Pfam" id="PF13202">
    <property type="entry name" value="EF-hand_5"/>
    <property type="match status" value="2"/>
</dbReference>
<dbReference type="EMBL" id="HBIM01009214">
    <property type="protein sequence ID" value="CAE0410275.1"/>
    <property type="molecule type" value="Transcribed_RNA"/>
</dbReference>
<accession>A0A7S3P7I4</accession>
<feature type="domain" description="EF-hand" evidence="10">
    <location>
        <begin position="306"/>
        <end position="332"/>
    </location>
</feature>
<protein>
    <recommendedName>
        <fullName evidence="10">EF-hand domain-containing protein</fullName>
    </recommendedName>
</protein>
<dbReference type="Pfam" id="PF07885">
    <property type="entry name" value="Ion_trans_2"/>
    <property type="match status" value="2"/>
</dbReference>
<evidence type="ECO:0000259" key="10">
    <source>
        <dbReference type="PROSITE" id="PS50222"/>
    </source>
</evidence>
<dbReference type="PANTHER" id="PTHR11003:SF291">
    <property type="entry name" value="IP11374P"/>
    <property type="match status" value="1"/>
</dbReference>
<feature type="transmembrane region" description="Helical" evidence="9">
    <location>
        <begin position="231"/>
        <end position="248"/>
    </location>
</feature>
<feature type="transmembrane region" description="Helical" evidence="9">
    <location>
        <begin position="107"/>
        <end position="124"/>
    </location>
</feature>
<evidence type="ECO:0000256" key="4">
    <source>
        <dbReference type="ARBA" id="ARBA00022837"/>
    </source>
</evidence>
<dbReference type="SUPFAM" id="SSF81324">
    <property type="entry name" value="Voltage-gated potassium channels"/>
    <property type="match status" value="2"/>
</dbReference>
<keyword evidence="3 9" id="KW-0812">Transmembrane</keyword>
<keyword evidence="5 9" id="KW-1133">Transmembrane helix</keyword>
<dbReference type="Gene3D" id="1.10.238.10">
    <property type="entry name" value="EF-hand"/>
    <property type="match status" value="1"/>
</dbReference>
<name>A0A7S3P7I4_9STRA</name>
<evidence type="ECO:0000256" key="3">
    <source>
        <dbReference type="ARBA" id="ARBA00022692"/>
    </source>
</evidence>
<evidence type="ECO:0000256" key="8">
    <source>
        <dbReference type="ARBA" id="ARBA00023303"/>
    </source>
</evidence>